<evidence type="ECO:0000256" key="6">
    <source>
        <dbReference type="HAMAP-Rule" id="MF_00191"/>
    </source>
</evidence>
<feature type="binding site" evidence="6">
    <location>
        <position position="40"/>
    </location>
    <ligand>
        <name>dimethylallyl diphosphate</name>
        <dbReference type="ChEBI" id="CHEBI:57623"/>
    </ligand>
</feature>
<dbReference type="Gene3D" id="2.40.50.140">
    <property type="entry name" value="Nucleic acid-binding proteins"/>
    <property type="match status" value="3"/>
</dbReference>
<dbReference type="PROSITE" id="PS50126">
    <property type="entry name" value="S1"/>
    <property type="match status" value="3"/>
</dbReference>
<comment type="pathway">
    <text evidence="6">Isoprenoid biosynthesis; isopentenyl diphosphate biosynthesis via DXP pathway; isopentenyl diphosphate from 1-deoxy-D-xylulose 5-phosphate: step 6/6.</text>
</comment>
<dbReference type="GO" id="GO:0046872">
    <property type="term" value="F:metal ion binding"/>
    <property type="evidence" value="ECO:0007669"/>
    <property type="project" value="UniProtKB-KW"/>
</dbReference>
<dbReference type="NCBIfam" id="NF000907">
    <property type="entry name" value="PRK00087.1"/>
    <property type="match status" value="1"/>
</dbReference>
<feature type="binding site" evidence="6">
    <location>
        <position position="73"/>
    </location>
    <ligand>
        <name>(2E)-4-hydroxy-3-methylbut-2-enyl diphosphate</name>
        <dbReference type="ChEBI" id="CHEBI:128753"/>
    </ligand>
</feature>
<dbReference type="Proteomes" id="UP000052015">
    <property type="component" value="Unassembled WGS sequence"/>
</dbReference>
<feature type="binding site" evidence="6">
    <location>
        <position position="162"/>
    </location>
    <ligand>
        <name>(2E)-4-hydroxy-3-methylbut-2-enyl diphosphate</name>
        <dbReference type="ChEBI" id="CHEBI:128753"/>
    </ligand>
</feature>
<dbReference type="GO" id="GO:0051539">
    <property type="term" value="F:4 iron, 4 sulfur cluster binding"/>
    <property type="evidence" value="ECO:0007669"/>
    <property type="project" value="UniProtKB-UniRule"/>
</dbReference>
<dbReference type="PANTHER" id="PTHR30426">
    <property type="entry name" value="4-HYDROXY-3-METHYLBUT-2-ENYL DIPHOSPHATE REDUCTASE"/>
    <property type="match status" value="1"/>
</dbReference>
<feature type="binding site" evidence="6">
    <location>
        <position position="123"/>
    </location>
    <ligand>
        <name>dimethylallyl diphosphate</name>
        <dbReference type="ChEBI" id="CHEBI:57623"/>
    </ligand>
</feature>
<evidence type="ECO:0000256" key="3">
    <source>
        <dbReference type="ARBA" id="ARBA00023004"/>
    </source>
</evidence>
<dbReference type="FunFam" id="2.40.50.140:FF:000103">
    <property type="entry name" value="protein RRP5 homolog"/>
    <property type="match status" value="1"/>
</dbReference>
<dbReference type="PATRIC" id="fig|908809.3.peg.1609"/>
<feature type="domain" description="S1 motif" evidence="7">
    <location>
        <begin position="485"/>
        <end position="553"/>
    </location>
</feature>
<feature type="binding site" evidence="6">
    <location>
        <position position="73"/>
    </location>
    <ligand>
        <name>isopentenyl diphosphate</name>
        <dbReference type="ChEBI" id="CHEBI:128769"/>
    </ligand>
</feature>
<dbReference type="NCBIfam" id="TIGR00216">
    <property type="entry name" value="ispH_lytB"/>
    <property type="match status" value="1"/>
</dbReference>
<keyword evidence="6 8" id="KW-0560">Oxidoreductase</keyword>
<gene>
    <name evidence="6 8" type="primary">ispH</name>
    <name evidence="8" type="ORF">ABG79_01605</name>
</gene>
<sequence length="643" mass="72846">MELLVAQNAGFCFGVKKAMDEAIKASNERENVRTLGPIIHNEDAVMQLEKNGVKTLRDINEIQDGQTVIIRSHGIGKDELEKMNNMNIEIIDATCPYVKNIHNIVEKNYKNGYQIVIVGDAVHPEVTGINGWCEKKAIIVNEINDIDDDKFKNKKVCVVAQTTFNSNKWHQLVCEIVKRTKEALIINTICNATEIRQRETMEIAKNVDLMIVVGGKESSNTKKLFEISKQYCKEAIFIENAKELEVEKLRSFNKIGITAGASTPQFIIDEVVTIIKGFEDKRFEKNDIKKEEIKISDEIDYFADFVRLEVGDIITGKVIHVTDKEVYLDISYKSDGIMPADEASNIPINLREHFKEGDVIEVEVIRMNDGEGNVLLSRKELEKEEFFEKLKMYKDEKKPIEVEITKEVKGGYECKFGDLRCFMPISHSGVNEGEAQSILGKKVQANILEIKFEKGNANLILTRRAQVREEKHERARAAIKLIREGQVLNGRVKNIIESGAFVEVGDVDVFIPISEVSWKKISKIEDVLKLNQTIELLIIKVNIEELKVTGSIKRTQATPWENFVSKYSVDDIVEGRIVNMTDFGAFVELEEGVQGLVHISNMSHIRINKPQDVARIGQKVKVKIIGIDTENKKLSLSIKDAKN</sequence>
<feature type="binding site" evidence="6">
    <location>
        <position position="219"/>
    </location>
    <ligand>
        <name>dimethylallyl diphosphate</name>
        <dbReference type="ChEBI" id="CHEBI:57623"/>
    </ligand>
</feature>
<dbReference type="PANTHER" id="PTHR30426:SF0">
    <property type="entry name" value="4-HYDROXY-3-METHYLBUT-2-ENYL DIPHOSPHATE REDUCTASE"/>
    <property type="match status" value="1"/>
</dbReference>
<dbReference type="GO" id="GO:0050992">
    <property type="term" value="P:dimethylallyl diphosphate biosynthetic process"/>
    <property type="evidence" value="ECO:0007669"/>
    <property type="project" value="UniProtKB-UniRule"/>
</dbReference>
<comment type="function">
    <text evidence="5">Binds mRNA; thus facilitating recognition of the initiation point. It is needed to translate mRNA with a short Shine-Dalgarno (SD) purine-rich sequence.</text>
</comment>
<dbReference type="UniPathway" id="UPA00059">
    <property type="reaction ID" value="UER00105"/>
</dbReference>
<feature type="binding site" evidence="6">
    <location>
        <position position="219"/>
    </location>
    <ligand>
        <name>isopentenyl diphosphate</name>
        <dbReference type="ChEBI" id="CHEBI:128769"/>
    </ligand>
</feature>
<accession>A0A0R3JZC9</accession>
<comment type="similarity">
    <text evidence="6">Belongs to the IspH family.</text>
</comment>
<feature type="binding site" evidence="6">
    <location>
        <position position="190"/>
    </location>
    <ligand>
        <name>[4Fe-4S] cluster</name>
        <dbReference type="ChEBI" id="CHEBI:49883"/>
    </ligand>
</feature>
<evidence type="ECO:0000256" key="1">
    <source>
        <dbReference type="ARBA" id="ARBA00022485"/>
    </source>
</evidence>
<dbReference type="STRING" id="908809.ABG79_01605"/>
<keyword evidence="3 6" id="KW-0408">Iron</keyword>
<feature type="domain" description="S1 motif" evidence="7">
    <location>
        <begin position="570"/>
        <end position="639"/>
    </location>
</feature>
<proteinExistence type="inferred from homology"/>
<dbReference type="EC" id="1.17.7.4" evidence="6"/>
<dbReference type="CDD" id="cd13944">
    <property type="entry name" value="lytB_ispH"/>
    <property type="match status" value="1"/>
</dbReference>
<comment type="pathway">
    <text evidence="6">Isoprenoid biosynthesis; dimethylallyl diphosphate biosynthesis; dimethylallyl diphosphate from (2E)-4-hydroxy-3-methylbutenyl diphosphate: step 1/1.</text>
</comment>
<keyword evidence="6" id="KW-0414">Isoprene biosynthesis</keyword>
<protein>
    <recommendedName>
        <fullName evidence="6">4-hydroxy-3-methylbut-2-enyl diphosphate reductase</fullName>
        <shortName evidence="6">HMBPP reductase</shortName>
        <ecNumber evidence="6">1.17.7.4</ecNumber>
    </recommendedName>
</protein>
<dbReference type="SUPFAM" id="SSF50249">
    <property type="entry name" value="Nucleic acid-binding proteins"/>
    <property type="match status" value="3"/>
</dbReference>
<keyword evidence="4 6" id="KW-0411">Iron-sulfur</keyword>
<dbReference type="AlphaFoldDB" id="A0A0R3JZC9"/>
<dbReference type="HAMAP" id="MF_00191">
    <property type="entry name" value="IspH"/>
    <property type="match status" value="1"/>
</dbReference>
<dbReference type="Pfam" id="PF02401">
    <property type="entry name" value="LYTB"/>
    <property type="match status" value="1"/>
</dbReference>
<dbReference type="CDD" id="cd05687">
    <property type="entry name" value="S1_RPS1_repeat_ec1_hs1"/>
    <property type="match status" value="1"/>
</dbReference>
<dbReference type="GO" id="GO:0019288">
    <property type="term" value="P:isopentenyl diphosphate biosynthetic process, methylerythritol 4-phosphate pathway"/>
    <property type="evidence" value="ECO:0007669"/>
    <property type="project" value="UniProtKB-UniRule"/>
</dbReference>
<feature type="binding site" evidence="6">
    <location>
        <position position="73"/>
    </location>
    <ligand>
        <name>dimethylallyl diphosphate</name>
        <dbReference type="ChEBI" id="CHEBI:57623"/>
    </ligand>
</feature>
<feature type="binding site" evidence="6">
    <location>
        <position position="12"/>
    </location>
    <ligand>
        <name>[4Fe-4S] cluster</name>
        <dbReference type="ChEBI" id="CHEBI:49883"/>
    </ligand>
</feature>
<keyword evidence="9" id="KW-1185">Reference proteome</keyword>
<feature type="binding site" evidence="6">
    <location>
        <position position="262"/>
    </location>
    <ligand>
        <name>isopentenyl diphosphate</name>
        <dbReference type="ChEBI" id="CHEBI:128769"/>
    </ligand>
</feature>
<evidence type="ECO:0000259" key="7">
    <source>
        <dbReference type="PROSITE" id="PS50126"/>
    </source>
</evidence>
<feature type="binding site" evidence="6">
    <location>
        <position position="123"/>
    </location>
    <ligand>
        <name>isopentenyl diphosphate</name>
        <dbReference type="ChEBI" id="CHEBI:128769"/>
    </ligand>
</feature>
<feature type="binding site" evidence="6">
    <location>
        <position position="218"/>
    </location>
    <ligand>
        <name>(2E)-4-hydroxy-3-methylbut-2-enyl diphosphate</name>
        <dbReference type="ChEBI" id="CHEBI:128753"/>
    </ligand>
</feature>
<feature type="binding site" evidence="6">
    <location>
        <position position="220"/>
    </location>
    <ligand>
        <name>dimethylallyl diphosphate</name>
        <dbReference type="ChEBI" id="CHEBI:57623"/>
    </ligand>
</feature>
<feature type="binding site" evidence="6">
    <location>
        <position position="123"/>
    </location>
    <ligand>
        <name>(2E)-4-hydroxy-3-methylbut-2-enyl diphosphate</name>
        <dbReference type="ChEBI" id="CHEBI:128753"/>
    </ligand>
</feature>
<feature type="binding site" evidence="6">
    <location>
        <position position="220"/>
    </location>
    <ligand>
        <name>(2E)-4-hydroxy-3-methylbut-2-enyl diphosphate</name>
        <dbReference type="ChEBI" id="CHEBI:128753"/>
    </ligand>
</feature>
<feature type="binding site" evidence="6">
    <location>
        <position position="220"/>
    </location>
    <ligand>
        <name>isopentenyl diphosphate</name>
        <dbReference type="ChEBI" id="CHEBI:128769"/>
    </ligand>
</feature>
<dbReference type="Gene3D" id="3.40.50.11270">
    <property type="match status" value="1"/>
</dbReference>
<feature type="binding site" evidence="6">
    <location>
        <position position="218"/>
    </location>
    <ligand>
        <name>isopentenyl diphosphate</name>
        <dbReference type="ChEBI" id="CHEBI:128769"/>
    </ligand>
</feature>
<reference evidence="8 9" key="1">
    <citation type="submission" date="2015-09" db="EMBL/GenBank/DDBJ databases">
        <title>Draft genome sequence of a Caloramator mitchellensis, a moderate thermophile from the Great Artesian Basin of Australia.</title>
        <authorList>
            <person name="Patel B.K."/>
        </authorList>
    </citation>
    <scope>NUCLEOTIDE SEQUENCE [LARGE SCALE GENOMIC DNA]</scope>
    <source>
        <strain evidence="8 9">VF08</strain>
    </source>
</reference>
<name>A0A0R3JZC9_CALMK</name>
<dbReference type="InterPro" id="IPR012340">
    <property type="entry name" value="NA-bd_OB-fold"/>
</dbReference>
<dbReference type="SMART" id="SM00316">
    <property type="entry name" value="S1"/>
    <property type="match status" value="4"/>
</dbReference>
<keyword evidence="2 6" id="KW-0479">Metal-binding</keyword>
<dbReference type="OrthoDB" id="9804077at2"/>
<comment type="cofactor">
    <cofactor evidence="6">
        <name>[4Fe-4S] cluster</name>
        <dbReference type="ChEBI" id="CHEBI:49883"/>
    </cofactor>
    <text evidence="6">Binds 1 [4Fe-4S] cluster per subunit.</text>
</comment>
<feature type="binding site" evidence="6">
    <location>
        <position position="219"/>
    </location>
    <ligand>
        <name>(2E)-4-hydroxy-3-methylbut-2-enyl diphosphate</name>
        <dbReference type="ChEBI" id="CHEBI:128753"/>
    </ligand>
</feature>
<dbReference type="PRINTS" id="PR00681">
    <property type="entry name" value="RIBOSOMALS1"/>
</dbReference>
<dbReference type="NCBIfam" id="NF002187">
    <property type="entry name" value="PRK01045.1-1"/>
    <property type="match status" value="1"/>
</dbReference>
<feature type="domain" description="S1 motif" evidence="7">
    <location>
        <begin position="311"/>
        <end position="379"/>
    </location>
</feature>
<feature type="binding site" evidence="6">
    <location>
        <position position="218"/>
    </location>
    <ligand>
        <name>dimethylallyl diphosphate</name>
        <dbReference type="ChEBI" id="CHEBI:57623"/>
    </ligand>
</feature>
<dbReference type="GO" id="GO:0016114">
    <property type="term" value="P:terpenoid biosynthetic process"/>
    <property type="evidence" value="ECO:0007669"/>
    <property type="project" value="UniProtKB-UniRule"/>
</dbReference>
<dbReference type="Pfam" id="PF00575">
    <property type="entry name" value="S1"/>
    <property type="match status" value="3"/>
</dbReference>
<evidence type="ECO:0000256" key="4">
    <source>
        <dbReference type="ARBA" id="ARBA00023014"/>
    </source>
</evidence>
<dbReference type="GO" id="GO:0051745">
    <property type="term" value="F:4-hydroxy-3-methylbut-2-enyl diphosphate reductase activity"/>
    <property type="evidence" value="ECO:0007669"/>
    <property type="project" value="UniProtKB-UniRule"/>
</dbReference>
<evidence type="ECO:0000313" key="8">
    <source>
        <dbReference type="EMBL" id="KRQ86622.1"/>
    </source>
</evidence>
<comment type="caution">
    <text evidence="8">The sequence shown here is derived from an EMBL/GenBank/DDBJ whole genome shotgun (WGS) entry which is preliminary data.</text>
</comment>
<feature type="active site" description="Proton donor" evidence="6">
    <location>
        <position position="125"/>
    </location>
</feature>
<evidence type="ECO:0000313" key="9">
    <source>
        <dbReference type="Proteomes" id="UP000052015"/>
    </source>
</evidence>
<dbReference type="GO" id="GO:0003676">
    <property type="term" value="F:nucleic acid binding"/>
    <property type="evidence" value="ECO:0007669"/>
    <property type="project" value="InterPro"/>
</dbReference>
<dbReference type="InterPro" id="IPR003451">
    <property type="entry name" value="LytB/IspH"/>
</dbReference>
<keyword evidence="1 6" id="KW-0004">4Fe-4S</keyword>
<comment type="catalytic activity">
    <reaction evidence="6">
        <text>isopentenyl diphosphate + 2 oxidized [2Fe-2S]-[ferredoxin] + H2O = (2E)-4-hydroxy-3-methylbut-2-enyl diphosphate + 2 reduced [2Fe-2S]-[ferredoxin] + 2 H(+)</text>
        <dbReference type="Rhea" id="RHEA:24488"/>
        <dbReference type="Rhea" id="RHEA-COMP:10000"/>
        <dbReference type="Rhea" id="RHEA-COMP:10001"/>
        <dbReference type="ChEBI" id="CHEBI:15377"/>
        <dbReference type="ChEBI" id="CHEBI:15378"/>
        <dbReference type="ChEBI" id="CHEBI:33737"/>
        <dbReference type="ChEBI" id="CHEBI:33738"/>
        <dbReference type="ChEBI" id="CHEBI:128753"/>
        <dbReference type="ChEBI" id="CHEBI:128769"/>
        <dbReference type="EC" id="1.17.7.4"/>
    </reaction>
</comment>
<evidence type="ECO:0000256" key="5">
    <source>
        <dbReference type="ARBA" id="ARBA00025604"/>
    </source>
</evidence>
<organism evidence="8 9">
    <name type="scientific">Caloramator mitchellensis</name>
    <dbReference type="NCBI Taxonomy" id="908809"/>
    <lineage>
        <taxon>Bacteria</taxon>
        <taxon>Bacillati</taxon>
        <taxon>Bacillota</taxon>
        <taxon>Clostridia</taxon>
        <taxon>Eubacteriales</taxon>
        <taxon>Clostridiaceae</taxon>
        <taxon>Caloramator</taxon>
    </lineage>
</organism>
<feature type="binding site" evidence="6">
    <location>
        <position position="262"/>
    </location>
    <ligand>
        <name>(2E)-4-hydroxy-3-methylbut-2-enyl diphosphate</name>
        <dbReference type="ChEBI" id="CHEBI:128753"/>
    </ligand>
</feature>
<comment type="function">
    <text evidence="6">Catalyzes the conversion of 1-hydroxy-2-methyl-2-(E)-butenyl 4-diphosphate (HMBPP) into a mixture of isopentenyl diphosphate (IPP) and dimethylallyl diphosphate (DMAPP). Acts in the terminal step of the DOXP/MEP pathway for isoprenoid precursor biosynthesis.</text>
</comment>
<dbReference type="EMBL" id="LKHP01000008">
    <property type="protein sequence ID" value="KRQ86622.1"/>
    <property type="molecule type" value="Genomic_DNA"/>
</dbReference>
<dbReference type="InterPro" id="IPR003029">
    <property type="entry name" value="S1_domain"/>
</dbReference>
<dbReference type="InterPro" id="IPR035104">
    <property type="entry name" value="Ribosomal_protein_S1-like"/>
</dbReference>
<feature type="binding site" evidence="6">
    <location>
        <position position="95"/>
    </location>
    <ligand>
        <name>[4Fe-4S] cluster</name>
        <dbReference type="ChEBI" id="CHEBI:49883"/>
    </ligand>
</feature>
<evidence type="ECO:0000256" key="2">
    <source>
        <dbReference type="ARBA" id="ARBA00022723"/>
    </source>
</evidence>
<feature type="binding site" evidence="6">
    <location>
        <position position="40"/>
    </location>
    <ligand>
        <name>isopentenyl diphosphate</name>
        <dbReference type="ChEBI" id="CHEBI:128769"/>
    </ligand>
</feature>
<feature type="binding site" evidence="6">
    <location>
        <position position="40"/>
    </location>
    <ligand>
        <name>(2E)-4-hydroxy-3-methylbut-2-enyl diphosphate</name>
        <dbReference type="ChEBI" id="CHEBI:128753"/>
    </ligand>
</feature>
<dbReference type="UniPathway" id="UPA00056">
    <property type="reaction ID" value="UER00097"/>
</dbReference>
<dbReference type="RefSeq" id="WP_057978895.1">
    <property type="nucleotide sequence ID" value="NZ_LKHP01000008.1"/>
</dbReference>
<feature type="binding site" evidence="6">
    <location>
        <position position="262"/>
    </location>
    <ligand>
        <name>dimethylallyl diphosphate</name>
        <dbReference type="ChEBI" id="CHEBI:57623"/>
    </ligand>
</feature>
<comment type="catalytic activity">
    <reaction evidence="6">
        <text>dimethylallyl diphosphate + 2 oxidized [2Fe-2S]-[ferredoxin] + H2O = (2E)-4-hydroxy-3-methylbut-2-enyl diphosphate + 2 reduced [2Fe-2S]-[ferredoxin] + 2 H(+)</text>
        <dbReference type="Rhea" id="RHEA:24825"/>
        <dbReference type="Rhea" id="RHEA-COMP:10000"/>
        <dbReference type="Rhea" id="RHEA-COMP:10001"/>
        <dbReference type="ChEBI" id="CHEBI:15377"/>
        <dbReference type="ChEBI" id="CHEBI:15378"/>
        <dbReference type="ChEBI" id="CHEBI:33737"/>
        <dbReference type="ChEBI" id="CHEBI:33738"/>
        <dbReference type="ChEBI" id="CHEBI:57623"/>
        <dbReference type="ChEBI" id="CHEBI:128753"/>
        <dbReference type="EC" id="1.17.7.4"/>
    </reaction>
</comment>
<dbReference type="Gene3D" id="3.40.1010.20">
    <property type="entry name" value="4-hydroxy-3-methylbut-2-enyl diphosphate reductase, catalytic domain"/>
    <property type="match status" value="2"/>
</dbReference>